<proteinExistence type="predicted"/>
<dbReference type="InterPro" id="IPR036890">
    <property type="entry name" value="HATPase_C_sf"/>
</dbReference>
<organism evidence="12 13">
    <name type="scientific">Pseudonocardia acidicola</name>
    <dbReference type="NCBI Taxonomy" id="2724939"/>
    <lineage>
        <taxon>Bacteria</taxon>
        <taxon>Bacillati</taxon>
        <taxon>Actinomycetota</taxon>
        <taxon>Actinomycetes</taxon>
        <taxon>Pseudonocardiales</taxon>
        <taxon>Pseudonocardiaceae</taxon>
        <taxon>Pseudonocardia</taxon>
    </lineage>
</organism>
<feature type="region of interest" description="Disordered" evidence="9">
    <location>
        <begin position="1"/>
        <end position="21"/>
    </location>
</feature>
<dbReference type="Pfam" id="PF02518">
    <property type="entry name" value="HATPase_c"/>
    <property type="match status" value="1"/>
</dbReference>
<evidence type="ECO:0000313" key="13">
    <source>
        <dbReference type="Proteomes" id="UP000820669"/>
    </source>
</evidence>
<dbReference type="InterPro" id="IPR050482">
    <property type="entry name" value="Sensor_HK_TwoCompSys"/>
</dbReference>
<dbReference type="Gene3D" id="3.30.565.10">
    <property type="entry name" value="Histidine kinase-like ATPase, C-terminal domain"/>
    <property type="match status" value="1"/>
</dbReference>
<feature type="transmembrane region" description="Helical" evidence="10">
    <location>
        <begin position="210"/>
        <end position="233"/>
    </location>
</feature>
<comment type="caution">
    <text evidence="12">The sequence shown here is derived from an EMBL/GenBank/DDBJ whole genome shotgun (WGS) entry which is preliminary data.</text>
</comment>
<gene>
    <name evidence="12" type="ORF">HF526_01085</name>
</gene>
<evidence type="ECO:0000256" key="10">
    <source>
        <dbReference type="SAM" id="Phobius"/>
    </source>
</evidence>
<dbReference type="EMBL" id="JAAXLA010000002">
    <property type="protein sequence ID" value="NMH95924.1"/>
    <property type="molecule type" value="Genomic_DNA"/>
</dbReference>
<sequence length="451" mass="48603">MRTPAGRPAGPDARGSGPSSASIQVERLSGRSLVTRYAVTGLLTLLVVAVVTAYASRLLGIQEAVDDARRATRVVAGVAVEPALQDELLTGDPGAIAALDTLVRREVLRNWLVRVKIWDRTGRVLYSDEPRLIGQQFGLRGDELDSFVTGTTKAELSNLSDPENRYENRDTELLEVYLPVRTPNGERVLFEAYYRYAGVTRAGQRIWLRFAPYSLGALLLLSLAQAPIAIAMARRLRRNQAQREALLRRAIEATDAERRRIAADLHDGVVQNLAGVAFSLGAATRRGGADARQSREAADRVRQAVQSLRSLLVEIYPPNLYEEGLAAALADLAAGPGTHGIEAEVAITAPLDRLGVAETELIYRVAQEGLRNVVAHAAASRVDIRVTAEDGATVLRITDDGRGMDLEHLPSRPGHLGLRALADLAHEVGAALIVESAPGAGTTLMLEVPAR</sequence>
<evidence type="ECO:0000313" key="12">
    <source>
        <dbReference type="EMBL" id="NMH95924.1"/>
    </source>
</evidence>
<dbReference type="InterPro" id="IPR003594">
    <property type="entry name" value="HATPase_dom"/>
</dbReference>
<dbReference type="PANTHER" id="PTHR24421:SF37">
    <property type="entry name" value="SENSOR HISTIDINE KINASE NARS"/>
    <property type="match status" value="1"/>
</dbReference>
<keyword evidence="6 10" id="KW-1133">Transmembrane helix</keyword>
<keyword evidence="4 10" id="KW-0812">Transmembrane</keyword>
<keyword evidence="13" id="KW-1185">Reference proteome</keyword>
<evidence type="ECO:0000256" key="6">
    <source>
        <dbReference type="ARBA" id="ARBA00022989"/>
    </source>
</evidence>
<keyword evidence="7" id="KW-0902">Two-component regulatory system</keyword>
<evidence type="ECO:0000256" key="7">
    <source>
        <dbReference type="ARBA" id="ARBA00023012"/>
    </source>
</evidence>
<evidence type="ECO:0000259" key="11">
    <source>
        <dbReference type="SMART" id="SM00387"/>
    </source>
</evidence>
<evidence type="ECO:0000256" key="8">
    <source>
        <dbReference type="ARBA" id="ARBA00023136"/>
    </source>
</evidence>
<dbReference type="InterPro" id="IPR011712">
    <property type="entry name" value="Sig_transdc_His_kin_sub3_dim/P"/>
</dbReference>
<dbReference type="Proteomes" id="UP000820669">
    <property type="component" value="Unassembled WGS sequence"/>
</dbReference>
<evidence type="ECO:0000256" key="9">
    <source>
        <dbReference type="SAM" id="MobiDB-lite"/>
    </source>
</evidence>
<dbReference type="SUPFAM" id="SSF55874">
    <property type="entry name" value="ATPase domain of HSP90 chaperone/DNA topoisomerase II/histidine kinase"/>
    <property type="match status" value="1"/>
</dbReference>
<evidence type="ECO:0000256" key="5">
    <source>
        <dbReference type="ARBA" id="ARBA00022777"/>
    </source>
</evidence>
<feature type="transmembrane region" description="Helical" evidence="10">
    <location>
        <begin position="37"/>
        <end position="55"/>
    </location>
</feature>
<evidence type="ECO:0000256" key="3">
    <source>
        <dbReference type="ARBA" id="ARBA00022679"/>
    </source>
</evidence>
<keyword evidence="8 10" id="KW-0472">Membrane</keyword>
<protein>
    <recommendedName>
        <fullName evidence="11">Histidine kinase/HSP90-like ATPase domain-containing protein</fullName>
    </recommendedName>
</protein>
<dbReference type="Pfam" id="PF07730">
    <property type="entry name" value="HisKA_3"/>
    <property type="match status" value="1"/>
</dbReference>
<evidence type="ECO:0000256" key="4">
    <source>
        <dbReference type="ARBA" id="ARBA00022692"/>
    </source>
</evidence>
<name>A0ABX1S4T1_9PSEU</name>
<dbReference type="PANTHER" id="PTHR24421">
    <property type="entry name" value="NITRATE/NITRITE SENSOR PROTEIN NARX-RELATED"/>
    <property type="match status" value="1"/>
</dbReference>
<dbReference type="RefSeq" id="WP_169379304.1">
    <property type="nucleotide sequence ID" value="NZ_JAAXLA010000002.1"/>
</dbReference>
<feature type="domain" description="Histidine kinase/HSP90-like ATPase" evidence="11">
    <location>
        <begin position="357"/>
        <end position="451"/>
    </location>
</feature>
<keyword evidence="2" id="KW-1003">Cell membrane</keyword>
<dbReference type="SMART" id="SM00387">
    <property type="entry name" value="HATPase_c"/>
    <property type="match status" value="1"/>
</dbReference>
<comment type="subcellular location">
    <subcellularLocation>
        <location evidence="1">Cell membrane</location>
        <topology evidence="1">Multi-pass membrane protein</topology>
    </subcellularLocation>
</comment>
<evidence type="ECO:0000256" key="1">
    <source>
        <dbReference type="ARBA" id="ARBA00004651"/>
    </source>
</evidence>
<dbReference type="Gene3D" id="1.20.5.1930">
    <property type="match status" value="1"/>
</dbReference>
<evidence type="ECO:0000256" key="2">
    <source>
        <dbReference type="ARBA" id="ARBA00022475"/>
    </source>
</evidence>
<accession>A0ABX1S4T1</accession>
<keyword evidence="3" id="KW-0808">Transferase</keyword>
<reference evidence="12 13" key="1">
    <citation type="submission" date="2020-04" db="EMBL/GenBank/DDBJ databases">
        <authorList>
            <person name="Klaysubun C."/>
            <person name="Duangmal K."/>
            <person name="Lipun K."/>
        </authorList>
    </citation>
    <scope>NUCLEOTIDE SEQUENCE [LARGE SCALE GENOMIC DNA]</scope>
    <source>
        <strain evidence="12 13">K10HN5</strain>
    </source>
</reference>
<dbReference type="CDD" id="cd16917">
    <property type="entry name" value="HATPase_UhpB-NarQ-NarX-like"/>
    <property type="match status" value="1"/>
</dbReference>
<keyword evidence="5" id="KW-0418">Kinase</keyword>